<evidence type="ECO:0000256" key="1">
    <source>
        <dbReference type="SAM" id="SignalP"/>
    </source>
</evidence>
<feature type="signal peptide" evidence="1">
    <location>
        <begin position="1"/>
        <end position="19"/>
    </location>
</feature>
<evidence type="ECO:0000313" key="2">
    <source>
        <dbReference type="EMBL" id="JAE20944.1"/>
    </source>
</evidence>
<reference evidence="2" key="2">
    <citation type="journal article" date="2015" name="Data Brief">
        <title>Shoot transcriptome of the giant reed, Arundo donax.</title>
        <authorList>
            <person name="Barrero R.A."/>
            <person name="Guerrero F.D."/>
            <person name="Moolhuijzen P."/>
            <person name="Goolsby J.A."/>
            <person name="Tidwell J."/>
            <person name="Bellgard S.E."/>
            <person name="Bellgard M.I."/>
        </authorList>
    </citation>
    <scope>NUCLEOTIDE SEQUENCE</scope>
    <source>
        <tissue evidence="2">Shoot tissue taken approximately 20 cm above the soil surface</tissue>
    </source>
</reference>
<organism evidence="2">
    <name type="scientific">Arundo donax</name>
    <name type="common">Giant reed</name>
    <name type="synonym">Donax arundinaceus</name>
    <dbReference type="NCBI Taxonomy" id="35708"/>
    <lineage>
        <taxon>Eukaryota</taxon>
        <taxon>Viridiplantae</taxon>
        <taxon>Streptophyta</taxon>
        <taxon>Embryophyta</taxon>
        <taxon>Tracheophyta</taxon>
        <taxon>Spermatophyta</taxon>
        <taxon>Magnoliopsida</taxon>
        <taxon>Liliopsida</taxon>
        <taxon>Poales</taxon>
        <taxon>Poaceae</taxon>
        <taxon>PACMAD clade</taxon>
        <taxon>Arundinoideae</taxon>
        <taxon>Arundineae</taxon>
        <taxon>Arundo</taxon>
    </lineage>
</organism>
<feature type="chain" id="PRO_5002065017" evidence="1">
    <location>
        <begin position="20"/>
        <end position="38"/>
    </location>
</feature>
<sequence>MLIILLIKFLAFLFQIIHGLHLGSVCWGPESSVQRICL</sequence>
<proteinExistence type="predicted"/>
<protein>
    <submittedName>
        <fullName evidence="2">Uncharacterized protein</fullName>
    </submittedName>
</protein>
<keyword evidence="1" id="KW-0732">Signal</keyword>
<dbReference type="EMBL" id="GBRH01176952">
    <property type="protein sequence ID" value="JAE20944.1"/>
    <property type="molecule type" value="Transcribed_RNA"/>
</dbReference>
<reference evidence="2" key="1">
    <citation type="submission" date="2014-09" db="EMBL/GenBank/DDBJ databases">
        <authorList>
            <person name="Magalhaes I.L.F."/>
            <person name="Oliveira U."/>
            <person name="Santos F.R."/>
            <person name="Vidigal T.H.D.A."/>
            <person name="Brescovit A.D."/>
            <person name="Santos A.J."/>
        </authorList>
    </citation>
    <scope>NUCLEOTIDE SEQUENCE</scope>
    <source>
        <tissue evidence="2">Shoot tissue taken approximately 20 cm above the soil surface</tissue>
    </source>
</reference>
<name>A0A0A9GBV5_ARUDO</name>
<accession>A0A0A9GBV5</accession>
<dbReference type="AlphaFoldDB" id="A0A0A9GBV5"/>